<evidence type="ECO:0008006" key="5">
    <source>
        <dbReference type="Google" id="ProtNLM"/>
    </source>
</evidence>
<feature type="domain" description="CASTOR ACT" evidence="2">
    <location>
        <begin position="72"/>
        <end position="129"/>
    </location>
</feature>
<dbReference type="SUPFAM" id="SSF55021">
    <property type="entry name" value="ACT-like"/>
    <property type="match status" value="2"/>
</dbReference>
<evidence type="ECO:0000313" key="4">
    <source>
        <dbReference type="Proteomes" id="UP001321498"/>
    </source>
</evidence>
<protein>
    <recommendedName>
        <fullName evidence="5">Aspartate kinase</fullName>
    </recommendedName>
</protein>
<evidence type="ECO:0000259" key="1">
    <source>
        <dbReference type="Pfam" id="PF10000"/>
    </source>
</evidence>
<dbReference type="InterPro" id="IPR045865">
    <property type="entry name" value="ACT-like_dom_sf"/>
</dbReference>
<gene>
    <name evidence="3" type="ORF">GCM10025866_05980</name>
</gene>
<feature type="domain" description="DUF2241" evidence="1">
    <location>
        <begin position="2"/>
        <end position="71"/>
    </location>
</feature>
<dbReference type="PANTHER" id="PTHR39199:SF1">
    <property type="entry name" value="BLR5128 PROTEIN"/>
    <property type="match status" value="1"/>
</dbReference>
<dbReference type="RefSeq" id="WP_286278116.1">
    <property type="nucleotide sequence ID" value="NZ_AP027731.1"/>
</dbReference>
<dbReference type="Proteomes" id="UP001321498">
    <property type="component" value="Chromosome"/>
</dbReference>
<keyword evidence="4" id="KW-1185">Reference proteome</keyword>
<reference evidence="4" key="1">
    <citation type="journal article" date="2019" name="Int. J. Syst. Evol. Microbiol.">
        <title>The Global Catalogue of Microorganisms (GCM) 10K type strain sequencing project: providing services to taxonomists for standard genome sequencing and annotation.</title>
        <authorList>
            <consortium name="The Broad Institute Genomics Platform"/>
            <consortium name="The Broad Institute Genome Sequencing Center for Infectious Disease"/>
            <person name="Wu L."/>
            <person name="Ma J."/>
        </authorList>
    </citation>
    <scope>NUCLEOTIDE SEQUENCE [LARGE SCALE GENOMIC DNA]</scope>
    <source>
        <strain evidence="4">NBRC 108725</strain>
    </source>
</reference>
<organism evidence="3 4">
    <name type="scientific">Naasia aerilata</name>
    <dbReference type="NCBI Taxonomy" id="1162966"/>
    <lineage>
        <taxon>Bacteria</taxon>
        <taxon>Bacillati</taxon>
        <taxon>Actinomycetota</taxon>
        <taxon>Actinomycetes</taxon>
        <taxon>Micrococcales</taxon>
        <taxon>Microbacteriaceae</taxon>
        <taxon>Naasia</taxon>
    </lineage>
</organism>
<evidence type="ECO:0000259" key="2">
    <source>
        <dbReference type="Pfam" id="PF13840"/>
    </source>
</evidence>
<dbReference type="InterPro" id="IPR027795">
    <property type="entry name" value="CASTOR_ACT_dom"/>
</dbReference>
<dbReference type="InterPro" id="IPR018717">
    <property type="entry name" value="DUF2241"/>
</dbReference>
<sequence length="133" mass="14269">MTGITDLAELLRSLEPVRRPDPYVLVSLPPVLAGPELRDLAEAAIREDEGVSLVLRRLDADDRGIAYDFVAAWVTLTVHSSLEAVGMAAAVSAALAQVGIPCNLLAGYHHDHLLVPIERADDAIEALRRLADA</sequence>
<dbReference type="Pfam" id="PF10000">
    <property type="entry name" value="ACT_3"/>
    <property type="match status" value="1"/>
</dbReference>
<dbReference type="PANTHER" id="PTHR39199">
    <property type="entry name" value="BLR5128 PROTEIN"/>
    <property type="match status" value="1"/>
</dbReference>
<name>A0ABM8G922_9MICO</name>
<dbReference type="EMBL" id="AP027731">
    <property type="protein sequence ID" value="BDZ44689.1"/>
    <property type="molecule type" value="Genomic_DNA"/>
</dbReference>
<accession>A0ABM8G922</accession>
<dbReference type="Pfam" id="PF13840">
    <property type="entry name" value="ACT_7"/>
    <property type="match status" value="1"/>
</dbReference>
<evidence type="ECO:0000313" key="3">
    <source>
        <dbReference type="EMBL" id="BDZ44689.1"/>
    </source>
</evidence>
<proteinExistence type="predicted"/>
<dbReference type="Gene3D" id="3.30.2130.10">
    <property type="entry name" value="VC0802-like"/>
    <property type="match status" value="1"/>
</dbReference>